<keyword evidence="3" id="KW-1185">Reference proteome</keyword>
<evidence type="ECO:0000259" key="1">
    <source>
        <dbReference type="Pfam" id="PF03781"/>
    </source>
</evidence>
<organism evidence="2 3">
    <name type="scientific">Candidatus Thiomargarita nelsonii</name>
    <dbReference type="NCBI Taxonomy" id="1003181"/>
    <lineage>
        <taxon>Bacteria</taxon>
        <taxon>Pseudomonadati</taxon>
        <taxon>Pseudomonadota</taxon>
        <taxon>Gammaproteobacteria</taxon>
        <taxon>Thiotrichales</taxon>
        <taxon>Thiotrichaceae</taxon>
        <taxon>Thiomargarita</taxon>
    </lineage>
</organism>
<feature type="domain" description="Sulfatase-modifying factor enzyme-like" evidence="1">
    <location>
        <begin position="110"/>
        <end position="333"/>
    </location>
</feature>
<protein>
    <submittedName>
        <fullName evidence="2">Sulphatase-modifying factor domain protein</fullName>
    </submittedName>
</protein>
<reference evidence="2 3" key="1">
    <citation type="submission" date="2016-05" db="EMBL/GenBank/DDBJ databases">
        <title>Single-cell genome of chain-forming Candidatus Thiomargarita nelsonii and comparison to other large sulfur-oxidizing bacteria.</title>
        <authorList>
            <person name="Winkel M."/>
            <person name="Salman V."/>
            <person name="Woyke T."/>
            <person name="Schulz-Vogt H."/>
            <person name="Richter M."/>
            <person name="Flood B."/>
            <person name="Bailey J."/>
            <person name="Amann R."/>
            <person name="Mussmann M."/>
        </authorList>
    </citation>
    <scope>NUCLEOTIDE SEQUENCE [LARGE SCALE GENOMIC DNA]</scope>
    <source>
        <strain evidence="2 3">THI036</strain>
    </source>
</reference>
<dbReference type="InterPro" id="IPR005532">
    <property type="entry name" value="SUMF_dom"/>
</dbReference>
<dbReference type="Proteomes" id="UP000076962">
    <property type="component" value="Unassembled WGS sequence"/>
</dbReference>
<dbReference type="SUPFAM" id="SSF56436">
    <property type="entry name" value="C-type lectin-like"/>
    <property type="match status" value="1"/>
</dbReference>
<dbReference type="InterPro" id="IPR042095">
    <property type="entry name" value="SUMF_sf"/>
</dbReference>
<dbReference type="Gene3D" id="3.90.1580.10">
    <property type="entry name" value="paralog of FGE (formylglycine-generating enzyme)"/>
    <property type="match status" value="1"/>
</dbReference>
<proteinExistence type="predicted"/>
<dbReference type="AlphaFoldDB" id="A0A176RT37"/>
<evidence type="ECO:0000313" key="3">
    <source>
        <dbReference type="Proteomes" id="UP000076962"/>
    </source>
</evidence>
<dbReference type="PATRIC" id="fig|1003181.4.peg.7253"/>
<dbReference type="InterPro" id="IPR016187">
    <property type="entry name" value="CTDL_fold"/>
</dbReference>
<dbReference type="PANTHER" id="PTHR23150">
    <property type="entry name" value="SULFATASE MODIFYING FACTOR 1, 2"/>
    <property type="match status" value="1"/>
</dbReference>
<accession>A0A176RT37</accession>
<dbReference type="EMBL" id="LUTY01003032">
    <property type="protein sequence ID" value="OAD18910.1"/>
    <property type="molecule type" value="Genomic_DNA"/>
</dbReference>
<gene>
    <name evidence="2" type="ORF">THIOM_005483</name>
</gene>
<evidence type="ECO:0000313" key="2">
    <source>
        <dbReference type="EMBL" id="OAD18910.1"/>
    </source>
</evidence>
<sequence>MSLTWYLYEKNDISVEQPSEYPFWKPQTPFKISEFEEKVDEKPKTEKKVSAEERVRQLVVEEIRKAPFLLPIEAIKTEENWEVNELNYNYNYKEVGDIFRDRLVDGTLGPEMVVIQGGRFRMGYIQGDDNDKPVHEVSVSRFAMGRYEVTFDEYDKFAEATGRDKPDDEGWGRGNRPVIYVSKYDAIAYAEWLSRETGESYRLPTEAEWEYAARAGTETKYWWGNEIGSNRANCDGCGSPWDNEETAPVGSFPPNSFDLYDMVGNVREWTCSKYEEEFNGEEQQCLSKYDNSIRVIRGGAWYDLPVKVGVTHRTWNWWSSEGDINFLGIRLVRM</sequence>
<dbReference type="PANTHER" id="PTHR23150:SF35">
    <property type="entry name" value="BLL6746 PROTEIN"/>
    <property type="match status" value="1"/>
</dbReference>
<dbReference type="InterPro" id="IPR051043">
    <property type="entry name" value="Sulfatase_Mod_Factor_Kinase"/>
</dbReference>
<dbReference type="Pfam" id="PF03781">
    <property type="entry name" value="FGE-sulfatase"/>
    <property type="match status" value="1"/>
</dbReference>
<name>A0A176RT37_9GAMM</name>
<comment type="caution">
    <text evidence="2">The sequence shown here is derived from an EMBL/GenBank/DDBJ whole genome shotgun (WGS) entry which is preliminary data.</text>
</comment>
<dbReference type="GO" id="GO:0120147">
    <property type="term" value="F:formylglycine-generating oxidase activity"/>
    <property type="evidence" value="ECO:0007669"/>
    <property type="project" value="TreeGrafter"/>
</dbReference>